<evidence type="ECO:0000256" key="1">
    <source>
        <dbReference type="SAM" id="MobiDB-lite"/>
    </source>
</evidence>
<evidence type="ECO:0000313" key="2">
    <source>
        <dbReference type="Proteomes" id="UP000035681"/>
    </source>
</evidence>
<protein>
    <submittedName>
        <fullName evidence="3">Uncharacterized protein</fullName>
    </submittedName>
</protein>
<feature type="region of interest" description="Disordered" evidence="1">
    <location>
        <begin position="474"/>
        <end position="494"/>
    </location>
</feature>
<keyword evidence="2" id="KW-1185">Reference proteome</keyword>
<dbReference type="Proteomes" id="UP000035681">
    <property type="component" value="Unplaced"/>
</dbReference>
<accession>A0AAF5CU97</accession>
<feature type="compositionally biased region" description="Acidic residues" evidence="1">
    <location>
        <begin position="482"/>
        <end position="491"/>
    </location>
</feature>
<organism evidence="2 3">
    <name type="scientific">Strongyloides stercoralis</name>
    <name type="common">Threadworm</name>
    <dbReference type="NCBI Taxonomy" id="6248"/>
    <lineage>
        <taxon>Eukaryota</taxon>
        <taxon>Metazoa</taxon>
        <taxon>Ecdysozoa</taxon>
        <taxon>Nematoda</taxon>
        <taxon>Chromadorea</taxon>
        <taxon>Rhabditida</taxon>
        <taxon>Tylenchina</taxon>
        <taxon>Panagrolaimomorpha</taxon>
        <taxon>Strongyloidoidea</taxon>
        <taxon>Strongyloididae</taxon>
        <taxon>Strongyloides</taxon>
    </lineage>
</organism>
<feature type="compositionally biased region" description="Polar residues" evidence="1">
    <location>
        <begin position="1"/>
        <end position="11"/>
    </location>
</feature>
<name>A0AAF5CU97_STRER</name>
<sequence>MSSVYIATPGTNVNGDSGNKSKKNSKDVNNFGERSVYLTNPVYQGSIGPYINNNNNQIKGNEGYIGTNGSRNASLYLSTGVNNCNGTSVYATLQNNGGNVNAAPYLNNTSGAGIAKSGNPNGTGVSPAASLGGAVGNYGNPNGTGVSPSASLGGAAGISGNPNGAGVSSAASLGGAAGISGNINGTGVSPGTSLGGTAGISGDSNGKSPIVPGLSGGISDKSGDPNGTGVSPTGLLGGTVGKSGDLNGTGVSPAGSLGGAVGISGDSNGKGLIATGISGGGVGNSGDFNGKGPIIAGSTGEGVNKFGIPNDTGTSPAGLSKGNVATFEGPGNGSTFSASSLGKNVGLGVKNNGVIDKSVYIAQSIEKSAAGSGFFIDANKNIILQNNLPGQNFVGKSQKDYTSRGMNDSKVNSIGSNVGLSQNNNVLDASTKGVKKNSGEQKIYSQIDNISCSINPLLSGTDKHYMNLSLNQSTAKKQGNGQDEEEDNNNDDDNKYVMLHSEVQEKLKTKNGFNITNQEGLVQPSANTTTGIKKKKKKKKNKDNVVAVHIIYEEEAQ</sequence>
<dbReference type="WBParaSite" id="TCONS_00001862.p1">
    <property type="protein sequence ID" value="TCONS_00001862.p1"/>
    <property type="gene ID" value="XLOC_001760"/>
</dbReference>
<feature type="region of interest" description="Disordered" evidence="1">
    <location>
        <begin position="194"/>
        <end position="247"/>
    </location>
</feature>
<proteinExistence type="predicted"/>
<feature type="region of interest" description="Disordered" evidence="1">
    <location>
        <begin position="1"/>
        <end position="28"/>
    </location>
</feature>
<reference evidence="3" key="1">
    <citation type="submission" date="2024-02" db="UniProtKB">
        <authorList>
            <consortium name="WormBaseParasite"/>
        </authorList>
    </citation>
    <scope>IDENTIFICATION</scope>
</reference>
<evidence type="ECO:0000313" key="3">
    <source>
        <dbReference type="WBParaSite" id="TCONS_00001862.p1"/>
    </source>
</evidence>
<dbReference type="AlphaFoldDB" id="A0AAF5CU97"/>